<dbReference type="Proteomes" id="UP000195273">
    <property type="component" value="Chromosome"/>
</dbReference>
<dbReference type="PROSITE" id="PS01063">
    <property type="entry name" value="SIGMA70_ECF"/>
    <property type="match status" value="1"/>
</dbReference>
<accession>A0A1Y0E9W2</accession>
<dbReference type="GO" id="GO:0016987">
    <property type="term" value="F:sigma factor activity"/>
    <property type="evidence" value="ECO:0007669"/>
    <property type="project" value="UniProtKB-KW"/>
</dbReference>
<dbReference type="GO" id="GO:0003677">
    <property type="term" value="F:DNA binding"/>
    <property type="evidence" value="ECO:0007669"/>
    <property type="project" value="UniProtKB-KW"/>
</dbReference>
<evidence type="ECO:0000259" key="7">
    <source>
        <dbReference type="Pfam" id="PF04542"/>
    </source>
</evidence>
<dbReference type="OrthoDB" id="9803470at2"/>
<keyword evidence="10" id="KW-1185">Reference proteome</keyword>
<evidence type="ECO:0000256" key="6">
    <source>
        <dbReference type="RuleBase" id="RU000716"/>
    </source>
</evidence>
<sequence length="179" mass="20250">MQPHRTNTPADTDDVDDVLTHLPALRAYARSLTRQYDDADDLVQTTLVKAIANISKYQPGTNLRAWLFTIMRNTFLTDVRKRTREQPGLSDCASTLSVSQPTHDEHIAGQRLMRAIGNLPRHYREILLLVVVLGESYEEAARICDCAIGTVKSRVNRARNLLIEDLGTSDFFDVIEARR</sequence>
<dbReference type="InterPro" id="IPR013249">
    <property type="entry name" value="RNA_pol_sigma70_r4_t2"/>
</dbReference>
<evidence type="ECO:0000259" key="8">
    <source>
        <dbReference type="Pfam" id="PF08281"/>
    </source>
</evidence>
<reference evidence="9 10" key="1">
    <citation type="submission" date="2017-05" db="EMBL/GenBank/DDBJ databases">
        <title>Genome Sequence of Loktanella vestfoldensis Strain SMR4r Isolated from a Culture of the Diatom Skeletonema marinoi.</title>
        <authorList>
            <person name="Topel M."/>
            <person name="Pinder M.I.M."/>
            <person name="Johansson O.N."/>
            <person name="Kourtchenko O."/>
            <person name="Godhe A."/>
            <person name="Clarke A.K."/>
        </authorList>
    </citation>
    <scope>NUCLEOTIDE SEQUENCE [LARGE SCALE GENOMIC DNA]</scope>
    <source>
        <strain evidence="9 10">SMR4r</strain>
    </source>
</reference>
<dbReference type="Gene3D" id="1.10.1740.10">
    <property type="match status" value="1"/>
</dbReference>
<dbReference type="Gene3D" id="1.10.10.10">
    <property type="entry name" value="Winged helix-like DNA-binding domain superfamily/Winged helix DNA-binding domain"/>
    <property type="match status" value="1"/>
</dbReference>
<feature type="domain" description="RNA polymerase sigma factor 70 region 4 type 2" evidence="8">
    <location>
        <begin position="110"/>
        <end position="160"/>
    </location>
</feature>
<dbReference type="SUPFAM" id="SSF88659">
    <property type="entry name" value="Sigma3 and sigma4 domains of RNA polymerase sigma factors"/>
    <property type="match status" value="1"/>
</dbReference>
<keyword evidence="4 6" id="KW-0238">DNA-binding</keyword>
<dbReference type="NCBIfam" id="TIGR02937">
    <property type="entry name" value="sigma70-ECF"/>
    <property type="match status" value="1"/>
</dbReference>
<dbReference type="InterPro" id="IPR000838">
    <property type="entry name" value="RNA_pol_sigma70_ECF_CS"/>
</dbReference>
<keyword evidence="5 6" id="KW-0804">Transcription</keyword>
<comment type="similarity">
    <text evidence="1 6">Belongs to the sigma-70 factor family. ECF subfamily.</text>
</comment>
<feature type="domain" description="RNA polymerase sigma-70 region 2" evidence="7">
    <location>
        <begin position="20"/>
        <end position="84"/>
    </location>
</feature>
<dbReference type="CDD" id="cd06171">
    <property type="entry name" value="Sigma70_r4"/>
    <property type="match status" value="1"/>
</dbReference>
<dbReference type="GO" id="GO:0006352">
    <property type="term" value="P:DNA-templated transcription initiation"/>
    <property type="evidence" value="ECO:0007669"/>
    <property type="project" value="InterPro"/>
</dbReference>
<evidence type="ECO:0000313" key="9">
    <source>
        <dbReference type="EMBL" id="ARU00288.1"/>
    </source>
</evidence>
<evidence type="ECO:0000256" key="4">
    <source>
        <dbReference type="ARBA" id="ARBA00023125"/>
    </source>
</evidence>
<dbReference type="Pfam" id="PF08281">
    <property type="entry name" value="Sigma70_r4_2"/>
    <property type="match status" value="1"/>
</dbReference>
<dbReference type="InterPro" id="IPR014284">
    <property type="entry name" value="RNA_pol_sigma-70_dom"/>
</dbReference>
<name>A0A1Y0E9W2_9RHOB</name>
<dbReference type="InterPro" id="IPR007627">
    <property type="entry name" value="RNA_pol_sigma70_r2"/>
</dbReference>
<dbReference type="KEGG" id="lvs:LOKVESSMR4R_00957"/>
<organism evidence="9 10">
    <name type="scientific">Yoonia vestfoldensis</name>
    <dbReference type="NCBI Taxonomy" id="245188"/>
    <lineage>
        <taxon>Bacteria</taxon>
        <taxon>Pseudomonadati</taxon>
        <taxon>Pseudomonadota</taxon>
        <taxon>Alphaproteobacteria</taxon>
        <taxon>Rhodobacterales</taxon>
        <taxon>Paracoccaceae</taxon>
        <taxon>Yoonia</taxon>
    </lineage>
</organism>
<dbReference type="InterPro" id="IPR036388">
    <property type="entry name" value="WH-like_DNA-bd_sf"/>
</dbReference>
<evidence type="ECO:0000256" key="3">
    <source>
        <dbReference type="ARBA" id="ARBA00023082"/>
    </source>
</evidence>
<dbReference type="AlphaFoldDB" id="A0A1Y0E9W2"/>
<gene>
    <name evidence="9" type="primary">ecfG</name>
    <name evidence="9" type="ORF">LOKVESSMR4R_00957</name>
</gene>
<dbReference type="PANTHER" id="PTHR43133:SF25">
    <property type="entry name" value="RNA POLYMERASE SIGMA FACTOR RFAY-RELATED"/>
    <property type="match status" value="1"/>
</dbReference>
<evidence type="ECO:0000256" key="2">
    <source>
        <dbReference type="ARBA" id="ARBA00023015"/>
    </source>
</evidence>
<dbReference type="RefSeq" id="WP_087206531.1">
    <property type="nucleotide sequence ID" value="NZ_CP021431.1"/>
</dbReference>
<dbReference type="Pfam" id="PF04542">
    <property type="entry name" value="Sigma70_r2"/>
    <property type="match status" value="1"/>
</dbReference>
<dbReference type="SUPFAM" id="SSF88946">
    <property type="entry name" value="Sigma2 domain of RNA polymerase sigma factors"/>
    <property type="match status" value="1"/>
</dbReference>
<dbReference type="EMBL" id="CP021431">
    <property type="protein sequence ID" value="ARU00288.1"/>
    <property type="molecule type" value="Genomic_DNA"/>
</dbReference>
<evidence type="ECO:0000256" key="5">
    <source>
        <dbReference type="ARBA" id="ARBA00023163"/>
    </source>
</evidence>
<evidence type="ECO:0000256" key="1">
    <source>
        <dbReference type="ARBA" id="ARBA00010641"/>
    </source>
</evidence>
<dbReference type="InterPro" id="IPR013325">
    <property type="entry name" value="RNA_pol_sigma_r2"/>
</dbReference>
<protein>
    <recommendedName>
        <fullName evidence="6">RNA polymerase sigma factor</fullName>
    </recommendedName>
</protein>
<evidence type="ECO:0000313" key="10">
    <source>
        <dbReference type="Proteomes" id="UP000195273"/>
    </source>
</evidence>
<dbReference type="InterPro" id="IPR013324">
    <property type="entry name" value="RNA_pol_sigma_r3/r4-like"/>
</dbReference>
<keyword evidence="3 6" id="KW-0731">Sigma factor</keyword>
<keyword evidence="2 6" id="KW-0805">Transcription regulation</keyword>
<proteinExistence type="inferred from homology"/>
<dbReference type="InterPro" id="IPR039425">
    <property type="entry name" value="RNA_pol_sigma-70-like"/>
</dbReference>
<dbReference type="PANTHER" id="PTHR43133">
    <property type="entry name" value="RNA POLYMERASE ECF-TYPE SIGMA FACTO"/>
    <property type="match status" value="1"/>
</dbReference>